<organism evidence="1 2">
    <name type="scientific">Iocasia fonsfrigidae</name>
    <dbReference type="NCBI Taxonomy" id="2682810"/>
    <lineage>
        <taxon>Bacteria</taxon>
        <taxon>Bacillati</taxon>
        <taxon>Bacillota</taxon>
        <taxon>Clostridia</taxon>
        <taxon>Halanaerobiales</taxon>
        <taxon>Halanaerobiaceae</taxon>
        <taxon>Iocasia</taxon>
    </lineage>
</organism>
<gene>
    <name evidence="1" type="ORF">GM661_00505</name>
</gene>
<dbReference type="AlphaFoldDB" id="A0A8A7KEE7"/>
<keyword evidence="2" id="KW-1185">Reference proteome</keyword>
<proteinExistence type="predicted"/>
<keyword evidence="1" id="KW-0167">Capsid protein</keyword>
<reference evidence="1" key="1">
    <citation type="submission" date="2019-12" db="EMBL/GenBank/DDBJ databases">
        <authorList>
            <person name="zhang j."/>
            <person name="sun C.M."/>
        </authorList>
    </citation>
    <scope>NUCLEOTIDE SEQUENCE</scope>
    <source>
        <strain evidence="1">NS-1</strain>
    </source>
</reference>
<sequence length="326" mass="35792">MAVTLVGDIIKPEVWVPYVISETPKKSALFKSGIVSQDPRIKVPSGGDTANMPFWNDLDGDAQAIQSDTALNINRIDSGKDVARVFEFGNAWSAEDLAAELAGSDPMTAIGDRVIVYWDREYQKILIFELNGVFADNVTNDDSDLVYDVAKDDIDANGAVDIDSAVILDGKQLLGDAKGKLTAIAMHSAVHTNLQKQDLIDYIPDSKADIGWGTYMGHTVIVDDDMPVADATTSGKKYTSYLFGQGAVGYDEGKPKTPVESDRNSLKGQDILIHRRKFILHPRGFKWTEGAVSGEMPTYTEIQNATNWDRIYDKKKTRVVKLVTNG</sequence>
<dbReference type="Proteomes" id="UP000665020">
    <property type="component" value="Chromosome"/>
</dbReference>
<keyword evidence="1" id="KW-0946">Virion</keyword>
<name>A0A8A7KEE7_9FIRM</name>
<dbReference type="InterPro" id="IPR045404">
    <property type="entry name" value="Gp13-like"/>
</dbReference>
<evidence type="ECO:0000313" key="1">
    <source>
        <dbReference type="EMBL" id="QTL96554.1"/>
    </source>
</evidence>
<accession>A0A8A7KEE7</accession>
<dbReference type="EMBL" id="CP046640">
    <property type="protein sequence ID" value="QTL96554.1"/>
    <property type="molecule type" value="Genomic_DNA"/>
</dbReference>
<protein>
    <submittedName>
        <fullName evidence="1">Coat protein</fullName>
    </submittedName>
</protein>
<evidence type="ECO:0000313" key="2">
    <source>
        <dbReference type="Proteomes" id="UP000665020"/>
    </source>
</evidence>
<dbReference type="RefSeq" id="WP_230868272.1">
    <property type="nucleotide sequence ID" value="NZ_CP046640.1"/>
</dbReference>
<dbReference type="Pfam" id="PF20036">
    <property type="entry name" value="Gp13-like"/>
    <property type="match status" value="1"/>
</dbReference>
<dbReference type="KEGG" id="ifn:GM661_00505"/>